<dbReference type="InterPro" id="IPR004358">
    <property type="entry name" value="Sig_transdc_His_kin-like_C"/>
</dbReference>
<evidence type="ECO:0000256" key="2">
    <source>
        <dbReference type="ARBA" id="ARBA00012438"/>
    </source>
</evidence>
<gene>
    <name evidence="11" type="ORF">FKZ61_14830</name>
</gene>
<dbReference type="OrthoDB" id="152194at2"/>
<organism evidence="11 12">
    <name type="scientific">Litorilinea aerophila</name>
    <dbReference type="NCBI Taxonomy" id="1204385"/>
    <lineage>
        <taxon>Bacteria</taxon>
        <taxon>Bacillati</taxon>
        <taxon>Chloroflexota</taxon>
        <taxon>Caldilineae</taxon>
        <taxon>Caldilineales</taxon>
        <taxon>Caldilineaceae</taxon>
        <taxon>Litorilinea</taxon>
    </lineage>
</organism>
<dbReference type="InterPro" id="IPR005467">
    <property type="entry name" value="His_kinase_dom"/>
</dbReference>
<evidence type="ECO:0000256" key="8">
    <source>
        <dbReference type="ARBA" id="ARBA00023012"/>
    </source>
</evidence>
<dbReference type="SMART" id="SM00388">
    <property type="entry name" value="HisKA"/>
    <property type="match status" value="1"/>
</dbReference>
<evidence type="ECO:0000256" key="5">
    <source>
        <dbReference type="ARBA" id="ARBA00022741"/>
    </source>
</evidence>
<keyword evidence="12" id="KW-1185">Reference proteome</keyword>
<evidence type="ECO:0000256" key="6">
    <source>
        <dbReference type="ARBA" id="ARBA00022777"/>
    </source>
</evidence>
<comment type="caution">
    <text evidence="11">The sequence shown here is derived from an EMBL/GenBank/DDBJ whole genome shotgun (WGS) entry which is preliminary data.</text>
</comment>
<keyword evidence="5" id="KW-0547">Nucleotide-binding</keyword>
<dbReference type="InterPro" id="IPR050351">
    <property type="entry name" value="BphY/WalK/GraS-like"/>
</dbReference>
<feature type="domain" description="Histidine kinase" evidence="10">
    <location>
        <begin position="89"/>
        <end position="300"/>
    </location>
</feature>
<name>A0A540VDS5_9CHLR</name>
<comment type="catalytic activity">
    <reaction evidence="1">
        <text>ATP + protein L-histidine = ADP + protein N-phospho-L-histidine.</text>
        <dbReference type="EC" id="2.7.13.3"/>
    </reaction>
</comment>
<dbReference type="InParanoid" id="A0A540VDS5"/>
<dbReference type="PROSITE" id="PS50109">
    <property type="entry name" value="HIS_KIN"/>
    <property type="match status" value="1"/>
</dbReference>
<dbReference type="GO" id="GO:0007234">
    <property type="term" value="P:osmosensory signaling via phosphorelay pathway"/>
    <property type="evidence" value="ECO:0007669"/>
    <property type="project" value="TreeGrafter"/>
</dbReference>
<dbReference type="Gene3D" id="3.30.565.10">
    <property type="entry name" value="Histidine kinase-like ATPase, C-terminal domain"/>
    <property type="match status" value="1"/>
</dbReference>
<dbReference type="SUPFAM" id="SSF55874">
    <property type="entry name" value="ATPase domain of HSP90 chaperone/DNA topoisomerase II/histidine kinase"/>
    <property type="match status" value="1"/>
</dbReference>
<dbReference type="Pfam" id="PF02518">
    <property type="entry name" value="HATPase_c"/>
    <property type="match status" value="1"/>
</dbReference>
<dbReference type="Pfam" id="PF00512">
    <property type="entry name" value="HisKA"/>
    <property type="match status" value="1"/>
</dbReference>
<keyword evidence="4" id="KW-0808">Transferase</keyword>
<dbReference type="SUPFAM" id="SSF47384">
    <property type="entry name" value="Homodimeric domain of signal transducing histidine kinase"/>
    <property type="match status" value="1"/>
</dbReference>
<dbReference type="PANTHER" id="PTHR42878:SF7">
    <property type="entry name" value="SENSOR HISTIDINE KINASE GLRK"/>
    <property type="match status" value="1"/>
</dbReference>
<dbReference type="EC" id="2.7.13.3" evidence="2"/>
<dbReference type="InterPro" id="IPR036097">
    <property type="entry name" value="HisK_dim/P_sf"/>
</dbReference>
<dbReference type="InterPro" id="IPR036890">
    <property type="entry name" value="HATPase_C_sf"/>
</dbReference>
<protein>
    <recommendedName>
        <fullName evidence="2">histidine kinase</fullName>
        <ecNumber evidence="2">2.7.13.3</ecNumber>
    </recommendedName>
</protein>
<evidence type="ECO:0000256" key="7">
    <source>
        <dbReference type="ARBA" id="ARBA00022840"/>
    </source>
</evidence>
<dbReference type="Proteomes" id="UP000317371">
    <property type="component" value="Unassembled WGS sequence"/>
</dbReference>
<evidence type="ECO:0000256" key="4">
    <source>
        <dbReference type="ARBA" id="ARBA00022679"/>
    </source>
</evidence>
<evidence type="ECO:0000256" key="3">
    <source>
        <dbReference type="ARBA" id="ARBA00022553"/>
    </source>
</evidence>
<dbReference type="EMBL" id="VIGC01000019">
    <property type="protein sequence ID" value="TQE94887.1"/>
    <property type="molecule type" value="Genomic_DNA"/>
</dbReference>
<evidence type="ECO:0000256" key="1">
    <source>
        <dbReference type="ARBA" id="ARBA00000085"/>
    </source>
</evidence>
<sequence>MIHLFLRRYWLPLLLGVLGLLVLGRVVLVNAWVLVPEDVDVVVMVALLSAALTAAIYRIVQISMGHLRQRSIQQARQETLAEHRRFLSRLDHELKNPLTALRAGLRTLALTSLDTRQRQIVETLEAETLRLSRLVQDLRKLAELETHPLNLQSVSIPGFVENILQMEQERFESGQRHFQYRVETAHDTWIFDEDLLTLAVNNLLDNAWKYTRPGDTVELAVVAQQELMVRISDTGVGIPPEALPHIWEELYRAPQMEKIAGSGIGLALVKAIVERHGGRAEIDSEPGRGTTITLFLPPVSSP</sequence>
<dbReference type="GO" id="GO:0030295">
    <property type="term" value="F:protein kinase activator activity"/>
    <property type="evidence" value="ECO:0007669"/>
    <property type="project" value="TreeGrafter"/>
</dbReference>
<accession>A0A540VDS5</accession>
<feature type="transmembrane region" description="Helical" evidence="9">
    <location>
        <begin position="41"/>
        <end position="60"/>
    </location>
</feature>
<keyword evidence="6 11" id="KW-0418">Kinase</keyword>
<dbReference type="InterPro" id="IPR003594">
    <property type="entry name" value="HATPase_dom"/>
</dbReference>
<keyword evidence="9" id="KW-1133">Transmembrane helix</keyword>
<dbReference type="PRINTS" id="PR00344">
    <property type="entry name" value="BCTRLSENSOR"/>
</dbReference>
<dbReference type="GO" id="GO:0005524">
    <property type="term" value="F:ATP binding"/>
    <property type="evidence" value="ECO:0007669"/>
    <property type="project" value="UniProtKB-KW"/>
</dbReference>
<dbReference type="PANTHER" id="PTHR42878">
    <property type="entry name" value="TWO-COMPONENT HISTIDINE KINASE"/>
    <property type="match status" value="1"/>
</dbReference>
<dbReference type="AlphaFoldDB" id="A0A540VDS5"/>
<evidence type="ECO:0000256" key="9">
    <source>
        <dbReference type="SAM" id="Phobius"/>
    </source>
</evidence>
<evidence type="ECO:0000313" key="11">
    <source>
        <dbReference type="EMBL" id="TQE94887.1"/>
    </source>
</evidence>
<evidence type="ECO:0000313" key="12">
    <source>
        <dbReference type="Proteomes" id="UP000317371"/>
    </source>
</evidence>
<dbReference type="FunFam" id="3.30.565.10:FF:000006">
    <property type="entry name" value="Sensor histidine kinase WalK"/>
    <property type="match status" value="1"/>
</dbReference>
<keyword evidence="8" id="KW-0902">Two-component regulatory system</keyword>
<dbReference type="RefSeq" id="WP_141610929.1">
    <property type="nucleotide sequence ID" value="NZ_VIGC02000019.1"/>
</dbReference>
<evidence type="ECO:0000259" key="10">
    <source>
        <dbReference type="PROSITE" id="PS50109"/>
    </source>
</evidence>
<dbReference type="GO" id="GO:0000155">
    <property type="term" value="F:phosphorelay sensor kinase activity"/>
    <property type="evidence" value="ECO:0007669"/>
    <property type="project" value="InterPro"/>
</dbReference>
<dbReference type="Gene3D" id="1.10.287.130">
    <property type="match status" value="1"/>
</dbReference>
<reference evidence="11 12" key="1">
    <citation type="submission" date="2019-06" db="EMBL/GenBank/DDBJ databases">
        <title>Genome sequence of Litorilinea aerophila BAA-2444.</title>
        <authorList>
            <person name="Maclea K.S."/>
            <person name="Maurais E.G."/>
            <person name="Iannazzi L.C."/>
        </authorList>
    </citation>
    <scope>NUCLEOTIDE SEQUENCE [LARGE SCALE GENOMIC DNA]</scope>
    <source>
        <strain evidence="11 12">ATCC BAA-2444</strain>
    </source>
</reference>
<dbReference type="CDD" id="cd00082">
    <property type="entry name" value="HisKA"/>
    <property type="match status" value="1"/>
</dbReference>
<dbReference type="SMART" id="SM00387">
    <property type="entry name" value="HATPase_c"/>
    <property type="match status" value="1"/>
</dbReference>
<proteinExistence type="predicted"/>
<dbReference type="CDD" id="cd00075">
    <property type="entry name" value="HATPase"/>
    <property type="match status" value="1"/>
</dbReference>
<dbReference type="InterPro" id="IPR003661">
    <property type="entry name" value="HisK_dim/P_dom"/>
</dbReference>
<keyword evidence="3" id="KW-0597">Phosphoprotein</keyword>
<keyword evidence="9" id="KW-0812">Transmembrane</keyword>
<keyword evidence="7" id="KW-0067">ATP-binding</keyword>
<dbReference type="GO" id="GO:0000156">
    <property type="term" value="F:phosphorelay response regulator activity"/>
    <property type="evidence" value="ECO:0007669"/>
    <property type="project" value="TreeGrafter"/>
</dbReference>
<keyword evidence="9" id="KW-0472">Membrane</keyword>